<dbReference type="Pfam" id="PF13476">
    <property type="entry name" value="AAA_23"/>
    <property type="match status" value="1"/>
</dbReference>
<dbReference type="PATRIC" id="fig|1227466.3.peg.177"/>
<gene>
    <name evidence="10" type="primary">rad50</name>
    <name evidence="14" type="ORF">C464_00869</name>
</gene>
<dbReference type="NCBIfam" id="NF041035">
    <property type="entry name" value="Rad50_Halo"/>
    <property type="match status" value="1"/>
</dbReference>
<evidence type="ECO:0000256" key="10">
    <source>
        <dbReference type="HAMAP-Rule" id="MF_00449"/>
    </source>
</evidence>
<dbReference type="GO" id="GO:0006302">
    <property type="term" value="P:double-strand break repair"/>
    <property type="evidence" value="ECO:0007669"/>
    <property type="project" value="UniProtKB-UniRule"/>
</dbReference>
<proteinExistence type="inferred from homology"/>
<evidence type="ECO:0000313" key="15">
    <source>
        <dbReference type="Proteomes" id="UP000011509"/>
    </source>
</evidence>
<evidence type="ECO:0000256" key="8">
    <source>
        <dbReference type="ARBA" id="ARBA00023204"/>
    </source>
</evidence>
<comment type="subunit">
    <text evidence="10">Homodimer. Forms a heterotetramer composed of two Mre11 subunits and two Rad50 subunits.</text>
</comment>
<evidence type="ECO:0000256" key="11">
    <source>
        <dbReference type="PROSITE-ProRule" id="PRU00471"/>
    </source>
</evidence>
<reference evidence="14 15" key="1">
    <citation type="journal article" date="2014" name="PLoS Genet.">
        <title>Phylogenetically driven sequencing of extremely halophilic archaea reveals strategies for static and dynamic osmo-response.</title>
        <authorList>
            <person name="Becker E.A."/>
            <person name="Seitzer P.M."/>
            <person name="Tritt A."/>
            <person name="Larsen D."/>
            <person name="Krusor M."/>
            <person name="Yao A.I."/>
            <person name="Wu D."/>
            <person name="Madern D."/>
            <person name="Eisen J.A."/>
            <person name="Darling A.E."/>
            <person name="Facciotti M.T."/>
        </authorList>
    </citation>
    <scope>NUCLEOTIDE SEQUENCE [LARGE SCALE GENOMIC DNA]</scope>
    <source>
        <strain evidence="14 15">DSM 10284</strain>
    </source>
</reference>
<dbReference type="RefSeq" id="WP_006111582.1">
    <property type="nucleotide sequence ID" value="NZ_AOJL01000007.1"/>
</dbReference>
<dbReference type="NCBIfam" id="NF002572">
    <property type="entry name" value="PRK02224.1"/>
    <property type="match status" value="1"/>
</dbReference>
<dbReference type="STRING" id="1227466.C464_00869"/>
<keyword evidence="5 10" id="KW-0862">Zinc</keyword>
<dbReference type="EMBL" id="AOJL01000007">
    <property type="protein sequence ID" value="ELZ51442.1"/>
    <property type="molecule type" value="Genomic_DNA"/>
</dbReference>
<feature type="binding site" evidence="10">
    <location>
        <position position="139"/>
    </location>
    <ligand>
        <name>ATP</name>
        <dbReference type="ChEBI" id="CHEBI:30616"/>
    </ligand>
</feature>
<accession>M0EX38</accession>
<evidence type="ECO:0000256" key="2">
    <source>
        <dbReference type="ARBA" id="ARBA00022741"/>
    </source>
</evidence>
<keyword evidence="8 10" id="KW-0234">DNA repair</keyword>
<feature type="compositionally biased region" description="Acidic residues" evidence="12">
    <location>
        <begin position="363"/>
        <end position="380"/>
    </location>
</feature>
<dbReference type="AlphaFoldDB" id="M0EX38"/>
<name>M0EX38_9EURY</name>
<feature type="region of interest" description="Disordered" evidence="12">
    <location>
        <begin position="606"/>
        <end position="663"/>
    </location>
</feature>
<evidence type="ECO:0000256" key="7">
    <source>
        <dbReference type="ARBA" id="ARBA00023054"/>
    </source>
</evidence>
<evidence type="ECO:0000256" key="1">
    <source>
        <dbReference type="ARBA" id="ARBA00022723"/>
    </source>
</evidence>
<dbReference type="PANTHER" id="PTHR32114:SF2">
    <property type="entry name" value="ABC TRANSPORTER ABCH.3"/>
    <property type="match status" value="1"/>
</dbReference>
<evidence type="ECO:0000256" key="3">
    <source>
        <dbReference type="ARBA" id="ARBA00022763"/>
    </source>
</evidence>
<keyword evidence="3 10" id="KW-0227">DNA damage</keyword>
<comment type="caution">
    <text evidence="14">The sequence shown here is derived from an EMBL/GenBank/DDBJ whole genome shotgun (WGS) entry which is preliminary data.</text>
</comment>
<dbReference type="PANTHER" id="PTHR32114">
    <property type="entry name" value="ABC TRANSPORTER ABCH.3"/>
    <property type="match status" value="1"/>
</dbReference>
<comment type="similarity">
    <text evidence="10">Belongs to the SMC family. RAD50 subfamily.</text>
</comment>
<dbReference type="InterPro" id="IPR027417">
    <property type="entry name" value="P-loop_NTPase"/>
</dbReference>
<comment type="similarity">
    <text evidence="9">Belongs to the Sph1/Sph2 family.</text>
</comment>
<dbReference type="OrthoDB" id="25344at2157"/>
<comment type="function">
    <text evidence="10">Part of the Rad50/Mre11 complex, which is involved in the early steps of DNA double-strand break (DSB) repair. Rad50 controls the balance between DNA end bridging and DNA resection via ATP-dependent structural rearrangements of the Rad50/Mre11 complex.</text>
</comment>
<feature type="domain" description="Zinc-hook" evidence="13">
    <location>
        <begin position="411"/>
        <end position="510"/>
    </location>
</feature>
<dbReference type="InterPro" id="IPR053480">
    <property type="entry name" value="DSB_repair_ATPase"/>
</dbReference>
<keyword evidence="15" id="KW-1185">Reference proteome</keyword>
<evidence type="ECO:0000256" key="6">
    <source>
        <dbReference type="ARBA" id="ARBA00022840"/>
    </source>
</evidence>
<comment type="domain">
    <text evidence="10">The two conserved Cys that bind zinc constitute the zinc-hook, which separates the large intramolecular coiled coil regions. The 2 Cys residues coordinate one molecule of zinc with the help of the 2 Cys residues of the zinc-hook of another Rad50 molecule, thereby forming a V-shaped homodimer.</text>
</comment>
<feature type="region of interest" description="Disordered" evidence="12">
    <location>
        <begin position="508"/>
        <end position="578"/>
    </location>
</feature>
<comment type="caution">
    <text evidence="10">Lacks conserved residue(s) required for the propagation of feature annotation.</text>
</comment>
<feature type="compositionally biased region" description="Basic and acidic residues" evidence="12">
    <location>
        <begin position="352"/>
        <end position="362"/>
    </location>
</feature>
<evidence type="ECO:0000256" key="5">
    <source>
        <dbReference type="ARBA" id="ARBA00022833"/>
    </source>
</evidence>
<keyword evidence="2 10" id="KW-0547">Nucleotide-binding</keyword>
<dbReference type="Gene3D" id="1.10.287.510">
    <property type="entry name" value="Helix hairpin bin"/>
    <property type="match status" value="1"/>
</dbReference>
<feature type="binding site" evidence="10 11">
    <location>
        <position position="461"/>
    </location>
    <ligand>
        <name>Zn(2+)</name>
        <dbReference type="ChEBI" id="CHEBI:29105"/>
    </ligand>
</feature>
<evidence type="ECO:0000256" key="9">
    <source>
        <dbReference type="ARBA" id="ARBA00049666"/>
    </source>
</evidence>
<keyword evidence="4 10" id="KW-0378">Hydrolase</keyword>
<sequence>MKFDRVRLANFKPYGDADLRLTEGVTVIHGLNGSGKSSLLEACFFALYGSKALDGTLEDVITNGEAETEVELWFTHDGVSYRIERRLKSYDGRIDHKCTLEATDGSDVTRDGARAVREFVTELLRMDAEAFVNCAYVRQGEVNKLINATPRERQDTIDDLLQLGKLEEYRERAGDARLGVEDVLENRRGRLDQLDDQIGAKEDRDLHARLNGLESELGDVTDDVDRYEAQREQAKETRDAAAETLATHAEKREKLESVAAEIDEIETAIREAERERDDHRDAIREARERIGDIEAAIDDRLDDAGLDAASEEAIAARREELDDREESVRADLDDARVNAEGLRNQATNLAGKADDRTERAAEIESEADDLVDEAESAADEAAERESSVEALREEAGALRERFAAADADVGRDGVADEREALRDERGEVRERIAELSAELKNARERVEEAEELLAAGKCPECGQPVEDSPHASGIDADRERVAELEAELSAAREREGDLDERVAELDELASAADRLDEIDERTETLEERAEEKRAAATERREQAEEKRERAADLRAEAEETREVAAEKREQAESAASRVAELEGDLEAIADAREAVTAIEERLSAIADAEGEVERRREKRENLTEVNDERRDRLADKRERRDELADAVDESAVETARERKEEAEEYLEKVAGELERLDERREELQNAIGEVRGDIRELERLREEREALRERVAALETLHEETSELESMYGDLRAELRQRNVSELERTLNETFELVYGNDAYSHIELDGEYVLTVYQKDGEPLDPEQLSGGERALFNLSLRCAIYRLLSEGIEGAAPTPPLILDEPTVFLDSGHVSRLVRLVEEMRGFGVRQIVIVSHDDELVGAADELVTVEKDPRSNRSTVRREDAADLDVVSLADD</sequence>
<feature type="compositionally biased region" description="Basic and acidic residues" evidence="12">
    <location>
        <begin position="521"/>
        <end position="571"/>
    </location>
</feature>
<comment type="cofactor">
    <cofactor evidence="10">
        <name>Zn(2+)</name>
        <dbReference type="ChEBI" id="CHEBI:29105"/>
    </cofactor>
    <text evidence="10">Binds 1 zinc ion per homodimer.</text>
</comment>
<feature type="compositionally biased region" description="Basic and acidic residues" evidence="12">
    <location>
        <begin position="381"/>
        <end position="427"/>
    </location>
</feature>
<keyword evidence="6 10" id="KW-0067">ATP-binding</keyword>
<dbReference type="Gene3D" id="3.40.50.300">
    <property type="entry name" value="P-loop containing nucleotide triphosphate hydrolases"/>
    <property type="match status" value="2"/>
</dbReference>
<dbReference type="InterPro" id="IPR038729">
    <property type="entry name" value="Rad50/SbcC_AAA"/>
</dbReference>
<dbReference type="InterPro" id="IPR022982">
    <property type="entry name" value="Rad50_ATPase_archaeal"/>
</dbReference>
<keyword evidence="1 10" id="KW-0479">Metal-binding</keyword>
<dbReference type="PROSITE" id="PS51131">
    <property type="entry name" value="ZN_HOOK"/>
    <property type="match status" value="1"/>
</dbReference>
<dbReference type="InterPro" id="IPR013134">
    <property type="entry name" value="Zn_hook_RAD50"/>
</dbReference>
<dbReference type="SUPFAM" id="SSF52540">
    <property type="entry name" value="P-loop containing nucleoside triphosphate hydrolases"/>
    <property type="match status" value="1"/>
</dbReference>
<feature type="binding site" evidence="10 11">
    <location>
        <position position="458"/>
    </location>
    <ligand>
        <name>Zn(2+)</name>
        <dbReference type="ChEBI" id="CHEBI:29105"/>
    </ligand>
</feature>
<feature type="region of interest" description="Disordered" evidence="12">
    <location>
        <begin position="346"/>
        <end position="427"/>
    </location>
</feature>
<feature type="compositionally biased region" description="Basic and acidic residues" evidence="12">
    <location>
        <begin position="654"/>
        <end position="663"/>
    </location>
</feature>
<dbReference type="GO" id="GO:0016887">
    <property type="term" value="F:ATP hydrolysis activity"/>
    <property type="evidence" value="ECO:0007669"/>
    <property type="project" value="UniProtKB-UniRule"/>
</dbReference>
<organism evidence="14 15">
    <name type="scientific">Halorubrum coriense DSM 10284</name>
    <dbReference type="NCBI Taxonomy" id="1227466"/>
    <lineage>
        <taxon>Archaea</taxon>
        <taxon>Methanobacteriati</taxon>
        <taxon>Methanobacteriota</taxon>
        <taxon>Stenosarchaea group</taxon>
        <taxon>Halobacteria</taxon>
        <taxon>Halobacteriales</taxon>
        <taxon>Haloferacaceae</taxon>
        <taxon>Halorubrum</taxon>
    </lineage>
</organism>
<dbReference type="Pfam" id="PF13304">
    <property type="entry name" value="AAA_21"/>
    <property type="match status" value="1"/>
</dbReference>
<evidence type="ECO:0000259" key="13">
    <source>
        <dbReference type="PROSITE" id="PS51131"/>
    </source>
</evidence>
<dbReference type="HAMAP" id="MF_00449">
    <property type="entry name" value="RAD50"/>
    <property type="match status" value="1"/>
</dbReference>
<protein>
    <recommendedName>
        <fullName evidence="10">DNA double-strand break repair Rad50 ATPase</fullName>
    </recommendedName>
</protein>
<evidence type="ECO:0000256" key="4">
    <source>
        <dbReference type="ARBA" id="ARBA00022801"/>
    </source>
</evidence>
<dbReference type="Proteomes" id="UP000011509">
    <property type="component" value="Unassembled WGS sequence"/>
</dbReference>
<feature type="binding site" evidence="10">
    <location>
        <position position="12"/>
    </location>
    <ligand>
        <name>ATP</name>
        <dbReference type="ChEBI" id="CHEBI:30616"/>
    </ligand>
</feature>
<feature type="region of interest" description="Disordered" evidence="12">
    <location>
        <begin position="459"/>
        <end position="479"/>
    </location>
</feature>
<dbReference type="InterPro" id="IPR003959">
    <property type="entry name" value="ATPase_AAA_core"/>
</dbReference>
<keyword evidence="7" id="KW-0175">Coiled coil</keyword>
<dbReference type="GO" id="GO:0008270">
    <property type="term" value="F:zinc ion binding"/>
    <property type="evidence" value="ECO:0007669"/>
    <property type="project" value="UniProtKB-UniRule"/>
</dbReference>
<dbReference type="GO" id="GO:0005524">
    <property type="term" value="F:ATP binding"/>
    <property type="evidence" value="ECO:0007669"/>
    <property type="project" value="UniProtKB-UniRule"/>
</dbReference>
<feature type="binding site" evidence="10">
    <location>
        <begin position="32"/>
        <end position="38"/>
    </location>
    <ligand>
        <name>ATP</name>
        <dbReference type="ChEBI" id="CHEBI:30616"/>
    </ligand>
</feature>
<evidence type="ECO:0000313" key="14">
    <source>
        <dbReference type="EMBL" id="ELZ51442.1"/>
    </source>
</evidence>
<evidence type="ECO:0000256" key="12">
    <source>
        <dbReference type="SAM" id="MobiDB-lite"/>
    </source>
</evidence>
<feature type="compositionally biased region" description="Basic and acidic residues" evidence="12">
    <location>
        <begin position="611"/>
        <end position="643"/>
    </location>
</feature>
<dbReference type="SUPFAM" id="SSF58104">
    <property type="entry name" value="Methyl-accepting chemotaxis protein (MCP) signaling domain"/>
    <property type="match status" value="1"/>
</dbReference>
<dbReference type="SUPFAM" id="SSF75712">
    <property type="entry name" value="Rad50 coiled-coil Zn hook"/>
    <property type="match status" value="1"/>
</dbReference>